<keyword evidence="1" id="KW-0812">Transmembrane</keyword>
<sequence length="142" mass="15296">MYYNICMRGLCLNNKGFTLIEAVIMVVIVTLFLSAVLPFTIENLTSSARSKKRLLAYEAAHAKVEDLRNQTFSSIAAGSFNVDNIAGASGQVQISDDIDNDGSPETDIIEVTVTVNYPDKGQTRSVVLRTFITDGGITSNGG</sequence>
<accession>A0A419DFS6</accession>
<dbReference type="EMBL" id="QZJW01000008">
    <property type="protein sequence ID" value="RJO61880.1"/>
    <property type="molecule type" value="Genomic_DNA"/>
</dbReference>
<dbReference type="InterPro" id="IPR012902">
    <property type="entry name" value="N_methyl_site"/>
</dbReference>
<keyword evidence="1" id="KW-0472">Membrane</keyword>
<proteinExistence type="predicted"/>
<name>A0A419DFS6_9BACT</name>
<reference evidence="2 3" key="1">
    <citation type="journal article" date="2017" name="ISME J.">
        <title>Energy and carbon metabolisms in a deep terrestrial subsurface fluid microbial community.</title>
        <authorList>
            <person name="Momper L."/>
            <person name="Jungbluth S.P."/>
            <person name="Lee M.D."/>
            <person name="Amend J.P."/>
        </authorList>
    </citation>
    <scope>NUCLEOTIDE SEQUENCE [LARGE SCALE GENOMIC DNA]</scope>
    <source>
        <strain evidence="2">SURF_29</strain>
    </source>
</reference>
<comment type="caution">
    <text evidence="2">The sequence shown here is derived from an EMBL/GenBank/DDBJ whole genome shotgun (WGS) entry which is preliminary data.</text>
</comment>
<dbReference type="PROSITE" id="PS00409">
    <property type="entry name" value="PROKAR_NTER_METHYL"/>
    <property type="match status" value="1"/>
</dbReference>
<feature type="transmembrane region" description="Helical" evidence="1">
    <location>
        <begin position="22"/>
        <end position="41"/>
    </location>
</feature>
<evidence type="ECO:0000256" key="1">
    <source>
        <dbReference type="SAM" id="Phobius"/>
    </source>
</evidence>
<protein>
    <submittedName>
        <fullName evidence="2">Type II secretion system protein</fullName>
    </submittedName>
</protein>
<dbReference type="Proteomes" id="UP000285655">
    <property type="component" value="Unassembled WGS sequence"/>
</dbReference>
<dbReference type="AlphaFoldDB" id="A0A419DFS6"/>
<evidence type="ECO:0000313" key="2">
    <source>
        <dbReference type="EMBL" id="RJO61880.1"/>
    </source>
</evidence>
<gene>
    <name evidence="2" type="ORF">C4544_01665</name>
</gene>
<organism evidence="2 3">
    <name type="scientific">candidate division WS5 bacterium</name>
    <dbReference type="NCBI Taxonomy" id="2093353"/>
    <lineage>
        <taxon>Bacteria</taxon>
        <taxon>candidate division WS5</taxon>
    </lineage>
</organism>
<keyword evidence="1" id="KW-1133">Transmembrane helix</keyword>
<evidence type="ECO:0000313" key="3">
    <source>
        <dbReference type="Proteomes" id="UP000285655"/>
    </source>
</evidence>